<evidence type="ECO:0000313" key="3">
    <source>
        <dbReference type="Proteomes" id="UP000324897"/>
    </source>
</evidence>
<proteinExistence type="predicted"/>
<dbReference type="Gramene" id="TVU34649">
    <property type="protein sequence ID" value="TVU34649"/>
    <property type="gene ID" value="EJB05_16492"/>
</dbReference>
<name>A0A5J9VET5_9POAL</name>
<evidence type="ECO:0000256" key="1">
    <source>
        <dbReference type="SAM" id="MobiDB-lite"/>
    </source>
</evidence>
<organism evidence="2 3">
    <name type="scientific">Eragrostis curvula</name>
    <name type="common">weeping love grass</name>
    <dbReference type="NCBI Taxonomy" id="38414"/>
    <lineage>
        <taxon>Eukaryota</taxon>
        <taxon>Viridiplantae</taxon>
        <taxon>Streptophyta</taxon>
        <taxon>Embryophyta</taxon>
        <taxon>Tracheophyta</taxon>
        <taxon>Spermatophyta</taxon>
        <taxon>Magnoliopsida</taxon>
        <taxon>Liliopsida</taxon>
        <taxon>Poales</taxon>
        <taxon>Poaceae</taxon>
        <taxon>PACMAD clade</taxon>
        <taxon>Chloridoideae</taxon>
        <taxon>Eragrostideae</taxon>
        <taxon>Eragrostidinae</taxon>
        <taxon>Eragrostis</taxon>
    </lineage>
</organism>
<feature type="region of interest" description="Disordered" evidence="1">
    <location>
        <begin position="32"/>
        <end position="108"/>
    </location>
</feature>
<dbReference type="EMBL" id="RWGY01000009">
    <property type="protein sequence ID" value="TVU34649.1"/>
    <property type="molecule type" value="Genomic_DNA"/>
</dbReference>
<evidence type="ECO:0000313" key="2">
    <source>
        <dbReference type="EMBL" id="TVU34649.1"/>
    </source>
</evidence>
<feature type="compositionally biased region" description="Polar residues" evidence="1">
    <location>
        <begin position="73"/>
        <end position="85"/>
    </location>
</feature>
<dbReference type="Proteomes" id="UP000324897">
    <property type="component" value="Unassembled WGS sequence"/>
</dbReference>
<accession>A0A5J9VET5</accession>
<keyword evidence="3" id="KW-1185">Reference proteome</keyword>
<gene>
    <name evidence="2" type="ORF">EJB05_16492</name>
</gene>
<protein>
    <submittedName>
        <fullName evidence="2">Uncharacterized protein</fullName>
    </submittedName>
</protein>
<comment type="caution">
    <text evidence="2">The sequence shown here is derived from an EMBL/GenBank/DDBJ whole genome shotgun (WGS) entry which is preliminary data.</text>
</comment>
<reference evidence="2 3" key="1">
    <citation type="journal article" date="2019" name="Sci. Rep.">
        <title>A high-quality genome of Eragrostis curvula grass provides insights into Poaceae evolution and supports new strategies to enhance forage quality.</title>
        <authorList>
            <person name="Carballo J."/>
            <person name="Santos B.A.C.M."/>
            <person name="Zappacosta D."/>
            <person name="Garbus I."/>
            <person name="Selva J.P."/>
            <person name="Gallo C.A."/>
            <person name="Diaz A."/>
            <person name="Albertini E."/>
            <person name="Caccamo M."/>
            <person name="Echenique V."/>
        </authorList>
    </citation>
    <scope>NUCLEOTIDE SEQUENCE [LARGE SCALE GENOMIC DNA]</scope>
    <source>
        <strain evidence="3">cv. Victoria</strain>
        <tissue evidence="2">Leaf</tissue>
    </source>
</reference>
<dbReference type="AlphaFoldDB" id="A0A5J9VET5"/>
<feature type="non-terminal residue" evidence="2">
    <location>
        <position position="1"/>
    </location>
</feature>
<sequence>ISKTSPPPPSAGGGAIANTTALFSVRCPSLQPAAHLDGPVQRPDDDDLQLVPADDLERHSDDGDLLPQGRDLPNNTPTRGQRSQFTSSPPPATSSGTATTVRCTRRSKQDAAPWISRCRAPGGHCPGLEKSDDEILPVKETTEQQVWQLGMQGYDGHCTSSYRTSAK</sequence>